<evidence type="ECO:0000256" key="1">
    <source>
        <dbReference type="SAM" id="MobiDB-lite"/>
    </source>
</evidence>
<evidence type="ECO:0000313" key="3">
    <source>
        <dbReference type="Proteomes" id="UP000522262"/>
    </source>
</evidence>
<dbReference type="EMBL" id="JAAOAM010000055">
    <property type="protein sequence ID" value="KAF5553344.1"/>
    <property type="molecule type" value="Genomic_DNA"/>
</dbReference>
<evidence type="ECO:0008006" key="4">
    <source>
        <dbReference type="Google" id="ProtNLM"/>
    </source>
</evidence>
<accession>A0A8H5N605</accession>
<dbReference type="Proteomes" id="UP000522262">
    <property type="component" value="Unassembled WGS sequence"/>
</dbReference>
<evidence type="ECO:0000313" key="2">
    <source>
        <dbReference type="EMBL" id="KAF5553344.1"/>
    </source>
</evidence>
<keyword evidence="3" id="KW-1185">Reference proteome</keyword>
<proteinExistence type="predicted"/>
<dbReference type="AlphaFoldDB" id="A0A8H5N605"/>
<reference evidence="2 3" key="1">
    <citation type="submission" date="2020-05" db="EMBL/GenBank/DDBJ databases">
        <title>Identification and distribution of gene clusters putatively required for synthesis of sphingolipid metabolism inhibitors in phylogenetically diverse species of the filamentous fungus Fusarium.</title>
        <authorList>
            <person name="Kim H.-S."/>
            <person name="Busman M."/>
            <person name="Brown D.W."/>
            <person name="Divon H."/>
            <person name="Uhlig S."/>
            <person name="Proctor R.H."/>
        </authorList>
    </citation>
    <scope>NUCLEOTIDE SEQUENCE [LARGE SCALE GENOMIC DNA]</scope>
    <source>
        <strain evidence="2 3">NRRL 53147</strain>
    </source>
</reference>
<name>A0A8H5N605_9HYPO</name>
<organism evidence="2 3">
    <name type="scientific">Fusarium mexicanum</name>
    <dbReference type="NCBI Taxonomy" id="751941"/>
    <lineage>
        <taxon>Eukaryota</taxon>
        <taxon>Fungi</taxon>
        <taxon>Dikarya</taxon>
        <taxon>Ascomycota</taxon>
        <taxon>Pezizomycotina</taxon>
        <taxon>Sordariomycetes</taxon>
        <taxon>Hypocreomycetidae</taxon>
        <taxon>Hypocreales</taxon>
        <taxon>Nectriaceae</taxon>
        <taxon>Fusarium</taxon>
        <taxon>Fusarium fujikuroi species complex</taxon>
    </lineage>
</organism>
<comment type="caution">
    <text evidence="2">The sequence shown here is derived from an EMBL/GenBank/DDBJ whole genome shotgun (WGS) entry which is preliminary data.</text>
</comment>
<feature type="compositionally biased region" description="Polar residues" evidence="1">
    <location>
        <begin position="148"/>
        <end position="160"/>
    </location>
</feature>
<protein>
    <recommendedName>
        <fullName evidence="4">Transposase</fullName>
    </recommendedName>
</protein>
<sequence>MADHGPKATPTTVVEVVDEGDVMILSDDPRNSLTVDDLPMGVLKDTNKQAATQIVEIFKEKSAGMPRELGGSTIGAGIKQAMEQRYGGNIGTDLTWRNHPVDHGQHARQLLTQVAAKVVEQQNTITELQKTITELKKAVNELQKHVRQQQGPTCHNQGAAQTAEDDDERMEIWAAYCEEDDDEEILFPYE</sequence>
<gene>
    <name evidence="2" type="ORF">FMEXI_2478</name>
</gene>
<feature type="region of interest" description="Disordered" evidence="1">
    <location>
        <begin position="147"/>
        <end position="167"/>
    </location>
</feature>